<evidence type="ECO:0000313" key="3">
    <source>
        <dbReference type="Proteomes" id="UP001565435"/>
    </source>
</evidence>
<evidence type="ECO:0000313" key="2">
    <source>
        <dbReference type="EMBL" id="MEY9258066.1"/>
    </source>
</evidence>
<accession>A0ABV4EHR3</accession>
<dbReference type="EMBL" id="JBGBYS010000004">
    <property type="protein sequence ID" value="MEY9258066.1"/>
    <property type="molecule type" value="Genomic_DNA"/>
</dbReference>
<name>A0ABV4EHR3_BREEP</name>
<evidence type="ECO:0008006" key="4">
    <source>
        <dbReference type="Google" id="ProtNLM"/>
    </source>
</evidence>
<reference evidence="2 3" key="1">
    <citation type="submission" date="2024-07" db="EMBL/GenBank/DDBJ databases">
        <title>Mealworm larvae gut microbial communities from Newark, Delaware, USA.</title>
        <authorList>
            <person name="Blenner M."/>
        </authorList>
    </citation>
    <scope>NUCLEOTIDE SEQUENCE [LARGE SCALE GENOMIC DNA]</scope>
    <source>
        <strain evidence="2 3">UD i117</strain>
    </source>
</reference>
<dbReference type="Proteomes" id="UP001565435">
    <property type="component" value="Unassembled WGS sequence"/>
</dbReference>
<keyword evidence="3" id="KW-1185">Reference proteome</keyword>
<feature type="region of interest" description="Disordered" evidence="1">
    <location>
        <begin position="1"/>
        <end position="46"/>
    </location>
</feature>
<evidence type="ECO:0000256" key="1">
    <source>
        <dbReference type="SAM" id="MobiDB-lite"/>
    </source>
</evidence>
<dbReference type="RefSeq" id="WP_370035320.1">
    <property type="nucleotide sequence ID" value="NZ_JBGBYS010000004.1"/>
</dbReference>
<proteinExistence type="predicted"/>
<organism evidence="2 3">
    <name type="scientific">Brevibacterium epidermidis</name>
    <dbReference type="NCBI Taxonomy" id="1698"/>
    <lineage>
        <taxon>Bacteria</taxon>
        <taxon>Bacillati</taxon>
        <taxon>Actinomycetota</taxon>
        <taxon>Actinomycetes</taxon>
        <taxon>Micrococcales</taxon>
        <taxon>Brevibacteriaceae</taxon>
        <taxon>Brevibacterium</taxon>
    </lineage>
</organism>
<protein>
    <recommendedName>
        <fullName evidence="4">FXSXX-COOH protein</fullName>
    </recommendedName>
</protein>
<gene>
    <name evidence="2" type="ORF">ABH903_001079</name>
</gene>
<sequence>MNDPIAEAGRPEKVAPPRRSSLGAVSVTNGGVTEITAPRTENPNAA</sequence>
<comment type="caution">
    <text evidence="2">The sequence shown here is derived from an EMBL/GenBank/DDBJ whole genome shotgun (WGS) entry which is preliminary data.</text>
</comment>